<gene>
    <name evidence="1" type="ORF">FLM9_1347</name>
</gene>
<organism evidence="1 2">
    <name type="scientific">Candidatus Synechococcus spongiarum</name>
    <dbReference type="NCBI Taxonomy" id="431041"/>
    <lineage>
        <taxon>Bacteria</taxon>
        <taxon>Bacillati</taxon>
        <taxon>Cyanobacteriota</taxon>
        <taxon>Cyanophyceae</taxon>
        <taxon>Synechococcales</taxon>
        <taxon>Synechococcaceae</taxon>
        <taxon>Synechococcus</taxon>
    </lineage>
</organism>
<dbReference type="EMBL" id="FITM01000146">
    <property type="protein sequence ID" value="SAY39277.1"/>
    <property type="molecule type" value="Genomic_DNA"/>
</dbReference>
<reference evidence="2" key="1">
    <citation type="submission" date="2016-02" db="EMBL/GenBank/DDBJ databases">
        <authorList>
            <person name="liu f."/>
        </authorList>
    </citation>
    <scope>NUCLEOTIDE SEQUENCE [LARGE SCALE GENOMIC DNA]</scope>
</reference>
<evidence type="ECO:0000313" key="2">
    <source>
        <dbReference type="Proteomes" id="UP000182631"/>
    </source>
</evidence>
<proteinExistence type="predicted"/>
<dbReference type="RefSeq" id="WP_218969747.1">
    <property type="nucleotide sequence ID" value="NZ_FITM01000146.1"/>
</dbReference>
<protein>
    <submittedName>
        <fullName evidence="1">Uncharacterized protein</fullName>
    </submittedName>
</protein>
<dbReference type="AlphaFoldDB" id="A0A164Y5T8"/>
<dbReference type="Proteomes" id="UP000182631">
    <property type="component" value="Unassembled WGS sequence"/>
</dbReference>
<keyword evidence="2" id="KW-1185">Reference proteome</keyword>
<feature type="non-terminal residue" evidence="1">
    <location>
        <position position="70"/>
    </location>
</feature>
<evidence type="ECO:0000313" key="1">
    <source>
        <dbReference type="EMBL" id="SAY39277.1"/>
    </source>
</evidence>
<accession>A0A164Y5T8</accession>
<name>A0A164Y5T8_9SYNE</name>
<sequence length="70" mass="7785">MTFEEAVKAAQDLVNGAYCPGKQAMEKRHRKFVACADSKRLTGSINLDTALSKHRPGDNRWDYGLGYKPA</sequence>